<evidence type="ECO:0000313" key="2">
    <source>
        <dbReference type="Proteomes" id="UP000225231"/>
    </source>
</evidence>
<dbReference type="Pfam" id="PF05930">
    <property type="entry name" value="Phage_AlpA"/>
    <property type="match status" value="1"/>
</dbReference>
<dbReference type="EMBL" id="KC900378">
    <property type="protein sequence ID" value="AGR46353.1"/>
    <property type="molecule type" value="Genomic_DNA"/>
</dbReference>
<gene>
    <name evidence="1" type="ORF">LKA5_00.1</name>
</gene>
<sequence length="77" mass="8934">MRNTQQHQDIPRFIDLNMVKMRTGMGTTFIYDHMKKGDFPKGRKFGRATRWAEAEIDQYCNGTWTPPAPANEEEAAE</sequence>
<reference evidence="1 2" key="1">
    <citation type="submission" date="2013-04" db="EMBL/GenBank/DDBJ databases">
        <title>Complete genome sequence of F116-like bacteriophages.</title>
        <authorList>
            <person name="Lammens E.A."/>
            <person name="Lavigne R."/>
        </authorList>
    </citation>
    <scope>NUCLEOTIDE SEQUENCE [LARGE SCALE GENOMIC DNA]</scope>
    <source>
        <strain evidence="1">LKA5</strain>
    </source>
</reference>
<organism evidence="1 2">
    <name type="scientific">Pseudomonas phage LKA5</name>
    <dbReference type="NCBI Taxonomy" id="1327940"/>
    <lineage>
        <taxon>Viruses</taxon>
        <taxon>Duplodnaviria</taxon>
        <taxon>Heunggongvirae</taxon>
        <taxon>Uroviricota</taxon>
        <taxon>Caudoviricetes</taxon>
        <taxon>Hollowayvirus</taxon>
        <taxon>Hollowayvirus LKA5</taxon>
    </lineage>
</organism>
<accession>A0A0U1W0F1</accession>
<dbReference type="Gene3D" id="1.10.238.160">
    <property type="match status" value="1"/>
</dbReference>
<dbReference type="InterPro" id="IPR010260">
    <property type="entry name" value="AlpA"/>
</dbReference>
<dbReference type="Proteomes" id="UP000225231">
    <property type="component" value="Segment"/>
</dbReference>
<protein>
    <submittedName>
        <fullName evidence="1">AlpA family transcriptional regulator</fullName>
    </submittedName>
</protein>
<name>A0A0U1W0F1_9CAUD</name>
<evidence type="ECO:0000313" key="1">
    <source>
        <dbReference type="EMBL" id="AGR46353.1"/>
    </source>
</evidence>
<keyword evidence="2" id="KW-1185">Reference proteome</keyword>
<proteinExistence type="predicted"/>